<dbReference type="Gene3D" id="3.90.550.10">
    <property type="entry name" value="Spore Coat Polysaccharide Biosynthesis Protein SpsA, Chain A"/>
    <property type="match status" value="1"/>
</dbReference>
<accession>A0A073IDW3</accession>
<protein>
    <recommendedName>
        <fullName evidence="8">Glycosyltransferase 2-like domain-containing protein</fullName>
    </recommendedName>
</protein>
<proteinExistence type="inferred from homology"/>
<evidence type="ECO:0000259" key="4">
    <source>
        <dbReference type="Pfam" id="PF00535"/>
    </source>
</evidence>
<evidence type="ECO:0000313" key="7">
    <source>
        <dbReference type="Proteomes" id="UP000027734"/>
    </source>
</evidence>
<dbReference type="PANTHER" id="PTHR43685">
    <property type="entry name" value="GLYCOSYLTRANSFERASE"/>
    <property type="match status" value="1"/>
</dbReference>
<dbReference type="GO" id="GO:0016757">
    <property type="term" value="F:glycosyltransferase activity"/>
    <property type="evidence" value="ECO:0007669"/>
    <property type="project" value="UniProtKB-KW"/>
</dbReference>
<feature type="domain" description="Glycosyltransferase 2-like" evidence="4">
    <location>
        <begin position="220"/>
        <end position="327"/>
    </location>
</feature>
<reference evidence="6 7" key="1">
    <citation type="submission" date="2014-01" db="EMBL/GenBank/DDBJ databases">
        <title>Sulfitobacter donghicola JCM 14565 Genome Sequencing.</title>
        <authorList>
            <person name="Lai Q."/>
            <person name="Hong Z."/>
        </authorList>
    </citation>
    <scope>NUCLEOTIDE SEQUENCE [LARGE SCALE GENOMIC DNA]</scope>
    <source>
        <strain evidence="6 7">JCM 14565</strain>
    </source>
</reference>
<evidence type="ECO:0000313" key="6">
    <source>
        <dbReference type="EMBL" id="KEJ87770.1"/>
    </source>
</evidence>
<dbReference type="Gene3D" id="3.40.50.2000">
    <property type="entry name" value="Glycogen Phosphorylase B"/>
    <property type="match status" value="1"/>
</dbReference>
<dbReference type="SUPFAM" id="SSF53756">
    <property type="entry name" value="UDP-Glycosyltransferase/glycogen phosphorylase"/>
    <property type="match status" value="1"/>
</dbReference>
<dbReference type="PANTHER" id="PTHR43685:SF5">
    <property type="entry name" value="GLYCOSYLTRANSFERASE EPSE-RELATED"/>
    <property type="match status" value="1"/>
</dbReference>
<dbReference type="SUPFAM" id="SSF53448">
    <property type="entry name" value="Nucleotide-diphospho-sugar transferases"/>
    <property type="match status" value="1"/>
</dbReference>
<sequence>MQAAIPLKFSDFDADWYLLSNADVQASGMHPWEHYRTIGGKEGRLGAPVQALKLDHMLWRGFSEIALPALHNLIAIGPAHETAVAGWVLARWLYGRCAPEDAYNAIEIFHDHPEGQQIISHPGPALLAIHLSLITGRVERAAYHLKNARDQHPAHADLDLATLCLARAKGGDHTTLEAHLAALYKETALSTVALSDSKESLFDRLTSHATPPAPDGPLISVIMPVFNGAAGIDHALDGLCAQSWKNLEIIIVDDGSTDDTVKIVVNRAASDPRIRVIETGQNQGAYPARNAGMAAATGDFITVHDADDWSHPQKLEAQITPLLDDDSLMGSLSHWVRVSEGIDMSAWRIDHGWVHRNVSSLMIRSSVRDTLGYWDRTRANADTEYYYRIMRAFGPASLHEVHPGLPLAFGRTSTRSLTGQTATHLRTQFHGLRRNYMNAAFNWHRQAATPDDLYMPEKPDQRPFRIPAQIGVGDLDGPETAYDILTRSDLFDPHWYWLAHADVLTADIDPVRHYLEGGAAEDRDTGPHFATGAYKIAHNLPDETVPLQHWHETGADAGHDPLPRFDGALKDAPPEQPRVMVFGHAAGSTLFGAERSLIDVITRMVKRGLVPVVVLPSLRNRDYLARLQPITAYVQVLPQLPFNGWRLPDPETVSRVRALIRGIAPQQIHVNTLVQDIPLVAARAEGVESILHIREMPHEDAALCRTLSITPERLRTQILEQADRFVVNSPILAQWLDAPDRTQIRPNSVNTDLFYLA</sequence>
<dbReference type="STRING" id="1300350.Z948_48"/>
<dbReference type="AlphaFoldDB" id="A0A073IDW3"/>
<dbReference type="OrthoDB" id="5291101at2"/>
<evidence type="ECO:0000259" key="5">
    <source>
        <dbReference type="Pfam" id="PF13439"/>
    </source>
</evidence>
<dbReference type="InterPro" id="IPR029044">
    <property type="entry name" value="Nucleotide-diphossugar_trans"/>
</dbReference>
<organism evidence="6 7">
    <name type="scientific">Sulfitobacter donghicola DSW-25 = KCTC 12864 = JCM 14565</name>
    <dbReference type="NCBI Taxonomy" id="1300350"/>
    <lineage>
        <taxon>Bacteria</taxon>
        <taxon>Pseudomonadati</taxon>
        <taxon>Pseudomonadota</taxon>
        <taxon>Alphaproteobacteria</taxon>
        <taxon>Rhodobacterales</taxon>
        <taxon>Roseobacteraceae</taxon>
        <taxon>Sulfitobacter</taxon>
    </lineage>
</organism>
<dbReference type="EMBL" id="JAMC01000018">
    <property type="protein sequence ID" value="KEJ87770.1"/>
    <property type="molecule type" value="Genomic_DNA"/>
</dbReference>
<dbReference type="eggNOG" id="COG1215">
    <property type="taxonomic scope" value="Bacteria"/>
</dbReference>
<keyword evidence="2" id="KW-0328">Glycosyltransferase</keyword>
<dbReference type="InterPro" id="IPR050834">
    <property type="entry name" value="Glycosyltransf_2"/>
</dbReference>
<feature type="domain" description="Glycosyltransferase subfamily 4-like N-terminal" evidence="5">
    <location>
        <begin position="592"/>
        <end position="752"/>
    </location>
</feature>
<evidence type="ECO:0008006" key="8">
    <source>
        <dbReference type="Google" id="ProtNLM"/>
    </source>
</evidence>
<evidence type="ECO:0000256" key="1">
    <source>
        <dbReference type="ARBA" id="ARBA00006739"/>
    </source>
</evidence>
<gene>
    <name evidence="6" type="ORF">DSW25_05155</name>
</gene>
<dbReference type="CDD" id="cd00761">
    <property type="entry name" value="Glyco_tranf_GTA_type"/>
    <property type="match status" value="1"/>
</dbReference>
<comment type="caution">
    <text evidence="6">The sequence shown here is derived from an EMBL/GenBank/DDBJ whole genome shotgun (WGS) entry which is preliminary data.</text>
</comment>
<keyword evidence="3" id="KW-0808">Transferase</keyword>
<evidence type="ECO:0000256" key="3">
    <source>
        <dbReference type="ARBA" id="ARBA00022679"/>
    </source>
</evidence>
<dbReference type="eggNOG" id="COG0438">
    <property type="taxonomic scope" value="Bacteria"/>
</dbReference>
<dbReference type="InterPro" id="IPR028098">
    <property type="entry name" value="Glyco_trans_4-like_N"/>
</dbReference>
<dbReference type="Pfam" id="PF13439">
    <property type="entry name" value="Glyco_transf_4"/>
    <property type="match status" value="1"/>
</dbReference>
<dbReference type="InterPro" id="IPR001173">
    <property type="entry name" value="Glyco_trans_2-like"/>
</dbReference>
<keyword evidence="7" id="KW-1185">Reference proteome</keyword>
<feature type="non-terminal residue" evidence="6">
    <location>
        <position position="757"/>
    </location>
</feature>
<dbReference type="Proteomes" id="UP000027734">
    <property type="component" value="Unassembled WGS sequence"/>
</dbReference>
<comment type="similarity">
    <text evidence="1">Belongs to the glycosyltransferase 2 family.</text>
</comment>
<evidence type="ECO:0000256" key="2">
    <source>
        <dbReference type="ARBA" id="ARBA00022676"/>
    </source>
</evidence>
<dbReference type="Pfam" id="PF00535">
    <property type="entry name" value="Glycos_transf_2"/>
    <property type="match status" value="1"/>
</dbReference>
<dbReference type="RefSeq" id="WP_156023561.1">
    <property type="nucleotide sequence ID" value="NZ_JAMC01000018.1"/>
</dbReference>
<name>A0A073IDW3_9RHOB</name>